<dbReference type="SUPFAM" id="SSF48452">
    <property type="entry name" value="TPR-like"/>
    <property type="match status" value="1"/>
</dbReference>
<proteinExistence type="predicted"/>
<accession>A0A1H3RKQ4</accession>
<dbReference type="InterPro" id="IPR027417">
    <property type="entry name" value="P-loop_NTPase"/>
</dbReference>
<dbReference type="Gene3D" id="1.25.40.10">
    <property type="entry name" value="Tetratricopeptide repeat domain"/>
    <property type="match status" value="1"/>
</dbReference>
<dbReference type="GO" id="GO:0005524">
    <property type="term" value="F:ATP binding"/>
    <property type="evidence" value="ECO:0007669"/>
    <property type="project" value="UniProtKB-KW"/>
</dbReference>
<dbReference type="AlphaFoldDB" id="A0A1H3RKQ4"/>
<dbReference type="GO" id="GO:0005737">
    <property type="term" value="C:cytoplasm"/>
    <property type="evidence" value="ECO:0007669"/>
    <property type="project" value="TreeGrafter"/>
</dbReference>
<name>A0A1H3RKQ4_9PSEU</name>
<dbReference type="PANTHER" id="PTHR16305">
    <property type="entry name" value="TESTICULAR SOLUBLE ADENYLYL CYCLASE"/>
    <property type="match status" value="1"/>
</dbReference>
<dbReference type="CDD" id="cd06170">
    <property type="entry name" value="LuxR_C_like"/>
    <property type="match status" value="1"/>
</dbReference>
<dbReference type="RefSeq" id="WP_091297943.1">
    <property type="nucleotide sequence ID" value="NZ_FNON01000011.1"/>
</dbReference>
<keyword evidence="2" id="KW-0067">ATP-binding</keyword>
<dbReference type="Proteomes" id="UP000199515">
    <property type="component" value="Unassembled WGS sequence"/>
</dbReference>
<protein>
    <submittedName>
        <fullName evidence="4">Regulatory protein, luxR family</fullName>
    </submittedName>
</protein>
<dbReference type="Gene3D" id="3.40.50.300">
    <property type="entry name" value="P-loop containing nucleotide triphosphate hydrolases"/>
    <property type="match status" value="1"/>
</dbReference>
<feature type="domain" description="HTH luxR-type" evidence="3">
    <location>
        <begin position="851"/>
        <end position="916"/>
    </location>
</feature>
<keyword evidence="5" id="KW-1185">Reference proteome</keyword>
<sequence>MTRSTRDRFIGRAAERELLGDRLRAAAGGAGQVVLVAGEPGVGKTRLAEETVAEARALGMATAWGRSTMEAGSPPYWPFRQLARALGSAGDLSFVDDAEARERFRLFESVTDRLGAAAGPDGLLVVLDDIQWADPASTGLLTHLAMGIADTRLMVLATYRDTETHDSLRTALARLAREPLVTRIRLTGLAEPEVAQHLAGVTGWAVPAPVAAAVCRRTGGNPFFVGELGRLLAGAQDHGRLPDGVRDAVHDRLARLSALCQEVLATAAVLGSEVDAPAVAFAAGLGVAEVLTALDEATAAGIVGGGRFTHDLIRESARLEVATARRLVLHQRMAEHLMSRSDTDAHVAEIAFHLFESLPSGDAATAAEWAERAADQAMAQLAWEEADELYGRALATGARPAPADRCRLLLAQVGARVRAYDMDGARQSLMTAAELARREGDAETIARAVLTMEGVTDFLWDPIGRALCEEALAGIDETDSALRARLLALRVSADAWRSSSDIDTRSAEALAMAERVGDRRAIVEALRARQMARSGPDGAADRLALGDRLLAVGQDDDSLLWGHLWRFDALAQLGEIDRAEAELEPIMIISDRLRSPLARWHACRSRAAIAAVRGRFAEAIEIGTQSKALATTAGHEGALFPSAGFLMGMRALTGALDDIPEDLVEWHTTNVAKASTKALFALWELMLGNREKAERLYRALPSFDTMPAFMLLSALAGTAELAAEFGDRATAAEIHRRLAPYADLFACGGAGVVAITGSARLGLGLAAATLGRLDDAVRSLREAVEANERAGVPPWTATARYHLATVLARRKRTGDLDEAAALATSVAAVAGKLGMTPLCRRAQELGDSLSGNRGNAKLTRREQQIAELVSQGLTNRQIAAAAHIGERTVETHVQHVLGKLGFGNRSQIAAWVASGEMGTEAP</sequence>
<dbReference type="InterPro" id="IPR036388">
    <property type="entry name" value="WH-like_DNA-bd_sf"/>
</dbReference>
<evidence type="ECO:0000256" key="1">
    <source>
        <dbReference type="ARBA" id="ARBA00022741"/>
    </source>
</evidence>
<dbReference type="EMBL" id="FNON01000011">
    <property type="protein sequence ID" value="SDZ26183.1"/>
    <property type="molecule type" value="Genomic_DNA"/>
</dbReference>
<dbReference type="InterPro" id="IPR016032">
    <property type="entry name" value="Sig_transdc_resp-reg_C-effctor"/>
</dbReference>
<dbReference type="GO" id="GO:0004016">
    <property type="term" value="F:adenylate cyclase activity"/>
    <property type="evidence" value="ECO:0007669"/>
    <property type="project" value="TreeGrafter"/>
</dbReference>
<keyword evidence="1" id="KW-0547">Nucleotide-binding</keyword>
<organism evidence="4 5">
    <name type="scientific">Amycolatopsis xylanica</name>
    <dbReference type="NCBI Taxonomy" id="589385"/>
    <lineage>
        <taxon>Bacteria</taxon>
        <taxon>Bacillati</taxon>
        <taxon>Actinomycetota</taxon>
        <taxon>Actinomycetes</taxon>
        <taxon>Pseudonocardiales</taxon>
        <taxon>Pseudonocardiaceae</taxon>
        <taxon>Amycolatopsis</taxon>
    </lineage>
</organism>
<dbReference type="InterPro" id="IPR041664">
    <property type="entry name" value="AAA_16"/>
</dbReference>
<dbReference type="PRINTS" id="PR00038">
    <property type="entry name" value="HTHLUXR"/>
</dbReference>
<dbReference type="InterPro" id="IPR000792">
    <property type="entry name" value="Tscrpt_reg_LuxR_C"/>
</dbReference>
<dbReference type="PANTHER" id="PTHR16305:SF35">
    <property type="entry name" value="TRANSCRIPTIONAL ACTIVATOR DOMAIN"/>
    <property type="match status" value="1"/>
</dbReference>
<dbReference type="Pfam" id="PF13191">
    <property type="entry name" value="AAA_16"/>
    <property type="match status" value="1"/>
</dbReference>
<dbReference type="Gene3D" id="1.10.10.10">
    <property type="entry name" value="Winged helix-like DNA-binding domain superfamily/Winged helix DNA-binding domain"/>
    <property type="match status" value="1"/>
</dbReference>
<evidence type="ECO:0000313" key="4">
    <source>
        <dbReference type="EMBL" id="SDZ26183.1"/>
    </source>
</evidence>
<dbReference type="SMART" id="SM00421">
    <property type="entry name" value="HTH_LUXR"/>
    <property type="match status" value="1"/>
</dbReference>
<dbReference type="SUPFAM" id="SSF52540">
    <property type="entry name" value="P-loop containing nucleoside triphosphate hydrolases"/>
    <property type="match status" value="1"/>
</dbReference>
<dbReference type="OrthoDB" id="3543649at2"/>
<dbReference type="Pfam" id="PF00196">
    <property type="entry name" value="GerE"/>
    <property type="match status" value="1"/>
</dbReference>
<dbReference type="GO" id="GO:0006355">
    <property type="term" value="P:regulation of DNA-templated transcription"/>
    <property type="evidence" value="ECO:0007669"/>
    <property type="project" value="InterPro"/>
</dbReference>
<dbReference type="STRING" id="589385.SAMN05421504_111155"/>
<dbReference type="SUPFAM" id="SSF46894">
    <property type="entry name" value="C-terminal effector domain of the bipartite response regulators"/>
    <property type="match status" value="1"/>
</dbReference>
<reference evidence="4 5" key="1">
    <citation type="submission" date="2016-10" db="EMBL/GenBank/DDBJ databases">
        <authorList>
            <person name="de Groot N.N."/>
        </authorList>
    </citation>
    <scope>NUCLEOTIDE SEQUENCE [LARGE SCALE GENOMIC DNA]</scope>
    <source>
        <strain evidence="4 5">CPCC 202699</strain>
    </source>
</reference>
<dbReference type="GO" id="GO:0003677">
    <property type="term" value="F:DNA binding"/>
    <property type="evidence" value="ECO:0007669"/>
    <property type="project" value="InterPro"/>
</dbReference>
<gene>
    <name evidence="4" type="ORF">SAMN05421504_111155</name>
</gene>
<dbReference type="PROSITE" id="PS50043">
    <property type="entry name" value="HTH_LUXR_2"/>
    <property type="match status" value="1"/>
</dbReference>
<evidence type="ECO:0000256" key="2">
    <source>
        <dbReference type="ARBA" id="ARBA00022840"/>
    </source>
</evidence>
<dbReference type="InterPro" id="IPR011990">
    <property type="entry name" value="TPR-like_helical_dom_sf"/>
</dbReference>
<evidence type="ECO:0000313" key="5">
    <source>
        <dbReference type="Proteomes" id="UP000199515"/>
    </source>
</evidence>
<evidence type="ECO:0000259" key="3">
    <source>
        <dbReference type="PROSITE" id="PS50043"/>
    </source>
</evidence>